<feature type="region of interest" description="Disordered" evidence="1">
    <location>
        <begin position="242"/>
        <end position="262"/>
    </location>
</feature>
<dbReference type="Proteomes" id="UP000294489">
    <property type="component" value="Unassembled WGS sequence"/>
</dbReference>
<sequence length="262" mass="29635">MNKFLTVIAITLLISACASTDTYSHSDPRYLRAKEYYNECMKGSGYYTYQRDCSEYSLAGLDEELKDKAFKHRDNYLEQASNEVKLLWAAMHGNIDEVKKFIAQGINVNAEFSNAQLNGTQGEGSDDSYSLLYLATGSDLGMMELLLQNGADPSWHYGEPLHERDIITDSYDTIYGDTKGVVIGHLLLDYGYKPTASALYKLKSGEGETAELYRRMLAVAEPSSKSSAGFLERLSQLKQAARKYRHARQDEERVRRQLEKSR</sequence>
<dbReference type="Gene3D" id="1.25.40.20">
    <property type="entry name" value="Ankyrin repeat-containing domain"/>
    <property type="match status" value="1"/>
</dbReference>
<comment type="caution">
    <text evidence="3">The sequence shown here is derived from an EMBL/GenBank/DDBJ whole genome shotgun (WGS) entry which is preliminary data.</text>
</comment>
<accession>A0A4R8FA78</accession>
<feature type="signal peptide" evidence="2">
    <location>
        <begin position="1"/>
        <end position="20"/>
    </location>
</feature>
<dbReference type="AlphaFoldDB" id="A0A4R8FA78"/>
<feature type="chain" id="PRO_5020301434" description="Ankyrin repeat domain-containing protein" evidence="2">
    <location>
        <begin position="21"/>
        <end position="262"/>
    </location>
</feature>
<feature type="compositionally biased region" description="Basic and acidic residues" evidence="1">
    <location>
        <begin position="247"/>
        <end position="262"/>
    </location>
</feature>
<evidence type="ECO:0000256" key="2">
    <source>
        <dbReference type="SAM" id="SignalP"/>
    </source>
</evidence>
<dbReference type="OrthoDB" id="9810445at2"/>
<protein>
    <recommendedName>
        <fullName evidence="5">Ankyrin repeat domain-containing protein</fullName>
    </recommendedName>
</protein>
<gene>
    <name evidence="3" type="ORF">DFO67_1299</name>
</gene>
<evidence type="ECO:0000313" key="3">
    <source>
        <dbReference type="EMBL" id="TDX22476.1"/>
    </source>
</evidence>
<dbReference type="PROSITE" id="PS51257">
    <property type="entry name" value="PROKAR_LIPOPROTEIN"/>
    <property type="match status" value="1"/>
</dbReference>
<organism evidence="3 4">
    <name type="scientific">Modicisalibacter xianhensis</name>
    <dbReference type="NCBI Taxonomy" id="442341"/>
    <lineage>
        <taxon>Bacteria</taxon>
        <taxon>Pseudomonadati</taxon>
        <taxon>Pseudomonadota</taxon>
        <taxon>Gammaproteobacteria</taxon>
        <taxon>Oceanospirillales</taxon>
        <taxon>Halomonadaceae</taxon>
        <taxon>Modicisalibacter</taxon>
    </lineage>
</organism>
<dbReference type="SUPFAM" id="SSF48403">
    <property type="entry name" value="Ankyrin repeat"/>
    <property type="match status" value="1"/>
</dbReference>
<dbReference type="RefSeq" id="WP_134021088.1">
    <property type="nucleotide sequence ID" value="NZ_SOEC01000029.1"/>
</dbReference>
<dbReference type="EMBL" id="SOEC01000029">
    <property type="protein sequence ID" value="TDX22476.1"/>
    <property type="molecule type" value="Genomic_DNA"/>
</dbReference>
<proteinExistence type="predicted"/>
<evidence type="ECO:0008006" key="5">
    <source>
        <dbReference type="Google" id="ProtNLM"/>
    </source>
</evidence>
<keyword evidence="2" id="KW-0732">Signal</keyword>
<dbReference type="InterPro" id="IPR036770">
    <property type="entry name" value="Ankyrin_rpt-contain_sf"/>
</dbReference>
<evidence type="ECO:0000256" key="1">
    <source>
        <dbReference type="SAM" id="MobiDB-lite"/>
    </source>
</evidence>
<name>A0A4R8FA78_9GAMM</name>
<reference evidence="3 4" key="1">
    <citation type="submission" date="2019-03" db="EMBL/GenBank/DDBJ databases">
        <title>Freshwater and sediment microbial communities from various areas in North America, analyzing microbe dynamics in response to fracking.</title>
        <authorList>
            <person name="Lamendella R."/>
        </authorList>
    </citation>
    <scope>NUCLEOTIDE SEQUENCE [LARGE SCALE GENOMIC DNA]</scope>
    <source>
        <strain evidence="3 4">6_TX</strain>
    </source>
</reference>
<evidence type="ECO:0000313" key="4">
    <source>
        <dbReference type="Proteomes" id="UP000294489"/>
    </source>
</evidence>